<evidence type="ECO:0000313" key="1">
    <source>
        <dbReference type="EMBL" id="KAG9223701.1"/>
    </source>
</evidence>
<accession>A0ACB7J3C2</accession>
<organism evidence="1 2">
    <name type="scientific">Pleurotus cornucopiae</name>
    <name type="common">Cornucopia mushroom</name>
    <dbReference type="NCBI Taxonomy" id="5321"/>
    <lineage>
        <taxon>Eukaryota</taxon>
        <taxon>Fungi</taxon>
        <taxon>Dikarya</taxon>
        <taxon>Basidiomycota</taxon>
        <taxon>Agaricomycotina</taxon>
        <taxon>Agaricomycetes</taxon>
        <taxon>Agaricomycetidae</taxon>
        <taxon>Agaricales</taxon>
        <taxon>Pleurotineae</taxon>
        <taxon>Pleurotaceae</taxon>
        <taxon>Pleurotus</taxon>
    </lineage>
</organism>
<keyword evidence="2" id="KW-1185">Reference proteome</keyword>
<name>A0ACB7J3C2_PLECO</name>
<gene>
    <name evidence="1" type="ORF">CCMSSC00406_0004958</name>
</gene>
<comment type="caution">
    <text evidence="1">The sequence shown here is derived from an EMBL/GenBank/DDBJ whole genome shotgun (WGS) entry which is preliminary data.</text>
</comment>
<evidence type="ECO:0000313" key="2">
    <source>
        <dbReference type="Proteomes" id="UP000824881"/>
    </source>
</evidence>
<dbReference type="Proteomes" id="UP000824881">
    <property type="component" value="Unassembled WGS sequence"/>
</dbReference>
<protein>
    <submittedName>
        <fullName evidence="1">Uncharacterized protein</fullName>
    </submittedName>
</protein>
<reference evidence="1 2" key="1">
    <citation type="journal article" date="2021" name="Appl. Environ. Microbiol.">
        <title>Genetic linkage and physical mapping for an oyster mushroom Pleurotus cornucopiae and QTL analysis for the trait cap color.</title>
        <authorList>
            <person name="Zhang Y."/>
            <person name="Gao W."/>
            <person name="Sonnenberg A."/>
            <person name="Chen Q."/>
            <person name="Zhang J."/>
            <person name="Huang C."/>
        </authorList>
    </citation>
    <scope>NUCLEOTIDE SEQUENCE [LARGE SCALE GENOMIC DNA]</scope>
    <source>
        <strain evidence="1">CCMSSC00406</strain>
    </source>
</reference>
<sequence>MDNCPSEIWDRIFSFACRDDGFTGRSLALVSKYMRDVSSPTRYQSLKVEGLDQMLGCARVLESTAAASRRVRYLFLSTAHPDEQEPKTSTQDTLDLIKHEAQIQQAMVQLLSIVASSVQVLYVMFTFRRSLMLPAMTLPALSELTLYGPFPDDETNQLIFEPYPSLRRLHLANIPYYPSDQRIPSIAPSLTHLRVSARESDFLDFIRRLGRVIDLQDHIDDTNGIIGGNQQLRLPDTLQRILFEPSLEQPSFGGGWFMSSYQYLLTMKEIWQVARIDDRLVVIDTRNLSRSRWSFHEAEADWIERINGGQGCWRF</sequence>
<proteinExistence type="predicted"/>
<dbReference type="EMBL" id="WQMT02000004">
    <property type="protein sequence ID" value="KAG9223701.1"/>
    <property type="molecule type" value="Genomic_DNA"/>
</dbReference>